<dbReference type="PIR" id="A36186">
    <property type="entry name" value="A36186"/>
</dbReference>
<protein>
    <recommendedName>
        <fullName evidence="4">Gag-like protein</fullName>
    </recommendedName>
</protein>
<dbReference type="AlphaFoldDB" id="Q24689"/>
<sequence length="429" mass="48833">MTDPPDIHNFTAKSYQSQLGNPKFIVIKRKDNNSLERISPFIIKKSVDFACGGEVEVCKRTRDGSLLIKTKNELQAIKLLKLTTMADVEVTATEHKTLNFSKGVIYCNDLRYIDEDTILQELKPQKVTEVKKIMKRQNPNSNSDTNNTTLIETGLIIITFESHKLPEILRIGYETVRVRDYIPLPLRCKKCLRFGHPAPICKSLETCTNCSEIKHTNDGETCTNEKNCLNCRNNPEINHQHSPLDRKCPTFIKNQELTAIKTTQKVDHKTAQRIYFERHGFQLRDSYAKTLTNGTTQIKTNTQAPNIDANTHTIQSQNQNSYITPTSTPHTTSSKTTTTGPAKTTPLSNQPQQRHHHHCYDEPEDMDTYHPTDHPTFTPYSSQHTEDLKIKIYSKDKSNNLSTNLKASKIKAKALNKKKHTNNSDSESI</sequence>
<evidence type="ECO:0000313" key="3">
    <source>
        <dbReference type="FlyBase" id="FBgn0017924"/>
    </source>
</evidence>
<proteinExistence type="predicted"/>
<evidence type="ECO:0000313" key="2">
    <source>
        <dbReference type="EMBL" id="AAA74494.1"/>
    </source>
</evidence>
<gene>
    <name evidence="3" type="primary">gag</name>
</gene>
<dbReference type="FlyBase" id="FBgn0017924">
    <property type="gene designation" value="Dtei\I-element\gag"/>
</dbReference>
<feature type="compositionally biased region" description="Low complexity" evidence="1">
    <location>
        <begin position="324"/>
        <end position="348"/>
    </location>
</feature>
<name>Q24689_DROTE</name>
<evidence type="ECO:0000256" key="1">
    <source>
        <dbReference type="SAM" id="MobiDB-lite"/>
    </source>
</evidence>
<feature type="region of interest" description="Disordered" evidence="1">
    <location>
        <begin position="316"/>
        <end position="383"/>
    </location>
</feature>
<accession>Q24689</accession>
<dbReference type="EMBL" id="M28878">
    <property type="protein sequence ID" value="AAA74494.1"/>
    <property type="molecule type" value="Genomic_DNA"/>
</dbReference>
<organism evidence="2">
    <name type="scientific">Drosophila teissieri</name>
    <name type="common">Fruit fly</name>
    <dbReference type="NCBI Taxonomy" id="7243"/>
    <lineage>
        <taxon>Eukaryota</taxon>
        <taxon>Metazoa</taxon>
        <taxon>Ecdysozoa</taxon>
        <taxon>Arthropoda</taxon>
        <taxon>Hexapoda</taxon>
        <taxon>Insecta</taxon>
        <taxon>Pterygota</taxon>
        <taxon>Neoptera</taxon>
        <taxon>Endopterygota</taxon>
        <taxon>Diptera</taxon>
        <taxon>Brachycera</taxon>
        <taxon>Muscomorpha</taxon>
        <taxon>Ephydroidea</taxon>
        <taxon>Drosophilidae</taxon>
        <taxon>Drosophila</taxon>
        <taxon>Sophophora</taxon>
    </lineage>
</organism>
<evidence type="ECO:0008006" key="4">
    <source>
        <dbReference type="Google" id="ProtNLM"/>
    </source>
</evidence>
<reference evidence="2" key="1">
    <citation type="journal article" date="1989" name="Proc. Natl. Acad. Sci. U.S.A.">
        <title>A long interspersed repetitive element--the I factor of Drosophila teissieri--is able to transpose in different Drosophila species.</title>
        <authorList>
            <person name="Abad P."/>
            <person name="Vaury C."/>
            <person name="Pelisson A."/>
            <person name="Chaboissier M.C."/>
            <person name="Busseau I."/>
            <person name="Bucheton A."/>
        </authorList>
    </citation>
    <scope>NUCLEOTIDE SEQUENCE</scope>
    <source>
        <strain evidence="2">128.2</strain>
    </source>
</reference>